<name>A0A2Z3GVG7_9BACT</name>
<feature type="transmembrane region" description="Helical" evidence="1">
    <location>
        <begin position="65"/>
        <end position="84"/>
    </location>
</feature>
<accession>A0A2Z3GVG7</accession>
<evidence type="ECO:0000313" key="3">
    <source>
        <dbReference type="Proteomes" id="UP000245802"/>
    </source>
</evidence>
<dbReference type="EMBL" id="CP025958">
    <property type="protein sequence ID" value="AWM36062.1"/>
    <property type="molecule type" value="Genomic_DNA"/>
</dbReference>
<gene>
    <name evidence="2" type="ORF">C1280_02920</name>
</gene>
<protein>
    <submittedName>
        <fullName evidence="2">Uncharacterized protein</fullName>
    </submittedName>
</protein>
<dbReference type="AlphaFoldDB" id="A0A2Z3GVG7"/>
<evidence type="ECO:0000256" key="1">
    <source>
        <dbReference type="SAM" id="Phobius"/>
    </source>
</evidence>
<keyword evidence="1" id="KW-0812">Transmembrane</keyword>
<dbReference type="Proteomes" id="UP000245802">
    <property type="component" value="Chromosome"/>
</dbReference>
<dbReference type="KEGG" id="gog:C1280_02920"/>
<keyword evidence="3" id="KW-1185">Reference proteome</keyword>
<evidence type="ECO:0000313" key="2">
    <source>
        <dbReference type="EMBL" id="AWM36062.1"/>
    </source>
</evidence>
<keyword evidence="1" id="KW-1133">Transmembrane helix</keyword>
<organism evidence="2 3">
    <name type="scientific">Gemmata obscuriglobus</name>
    <dbReference type="NCBI Taxonomy" id="114"/>
    <lineage>
        <taxon>Bacteria</taxon>
        <taxon>Pseudomonadati</taxon>
        <taxon>Planctomycetota</taxon>
        <taxon>Planctomycetia</taxon>
        <taxon>Gemmatales</taxon>
        <taxon>Gemmataceae</taxon>
        <taxon>Gemmata</taxon>
    </lineage>
</organism>
<sequence length="89" mass="9242">MLLFAFLLVWIAAPAAVAAIKGYEAWPWLLACGVAGVAALAFFPRVGTATPGATRWQGRASRLGLALSGVQLAAFGVACAASAWRTHTR</sequence>
<reference evidence="2 3" key="1">
    <citation type="submission" date="2018-01" db="EMBL/GenBank/DDBJ databases">
        <title>G. obscuriglobus.</title>
        <authorList>
            <person name="Franke J."/>
            <person name="Blomberg W."/>
            <person name="Selmecki A."/>
        </authorList>
    </citation>
    <scope>NUCLEOTIDE SEQUENCE [LARGE SCALE GENOMIC DNA]</scope>
    <source>
        <strain evidence="2 3">DSM 5831</strain>
    </source>
</reference>
<keyword evidence="1" id="KW-0472">Membrane</keyword>
<feature type="transmembrane region" description="Helical" evidence="1">
    <location>
        <begin position="28"/>
        <end position="44"/>
    </location>
</feature>
<proteinExistence type="predicted"/>
<dbReference type="RefSeq" id="WP_029601006.1">
    <property type="nucleotide sequence ID" value="NZ_CP025958.1"/>
</dbReference>